<dbReference type="Pfam" id="PF02502">
    <property type="entry name" value="LacAB_rpiB"/>
    <property type="match status" value="1"/>
</dbReference>
<comment type="similarity">
    <text evidence="1">Belongs to the LacAB/RpiB family.</text>
</comment>
<feature type="non-terminal residue" evidence="4">
    <location>
        <position position="1"/>
    </location>
</feature>
<dbReference type="PANTHER" id="PTHR43732:SF1">
    <property type="entry name" value="RIBOSE 5-PHOSPHATE ISOMERASE"/>
    <property type="match status" value="1"/>
</dbReference>
<sequence>GRAILVCGTGIGMSITANKIKGIRAALCHDELSARISRDHNDANVLCVSGDLVGEVLLRRIVEVWLNTEFSGGRHQRRNRKIAAIEEGKDPMGVKNG</sequence>
<reference evidence="4" key="1">
    <citation type="journal article" date="2014" name="Front. Microbiol.">
        <title>High frequency of phylogenetically diverse reductive dehalogenase-homologous genes in deep subseafloor sedimentary metagenomes.</title>
        <authorList>
            <person name="Kawai M."/>
            <person name="Futagami T."/>
            <person name="Toyoda A."/>
            <person name="Takaki Y."/>
            <person name="Nishi S."/>
            <person name="Hori S."/>
            <person name="Arai W."/>
            <person name="Tsubouchi T."/>
            <person name="Morono Y."/>
            <person name="Uchiyama I."/>
            <person name="Ito T."/>
            <person name="Fujiyama A."/>
            <person name="Inagaki F."/>
            <person name="Takami H."/>
        </authorList>
    </citation>
    <scope>NUCLEOTIDE SEQUENCE</scope>
    <source>
        <strain evidence="4">Expedition CK06-06</strain>
    </source>
</reference>
<dbReference type="AlphaFoldDB" id="X1TFK1"/>
<dbReference type="Gene3D" id="3.40.1400.10">
    <property type="entry name" value="Sugar-phosphate isomerase, RpiB/LacA/LacB"/>
    <property type="match status" value="1"/>
</dbReference>
<proteinExistence type="inferred from homology"/>
<dbReference type="GO" id="GO:0005975">
    <property type="term" value="P:carbohydrate metabolic process"/>
    <property type="evidence" value="ECO:0007669"/>
    <property type="project" value="InterPro"/>
</dbReference>
<evidence type="ECO:0000256" key="3">
    <source>
        <dbReference type="SAM" id="MobiDB-lite"/>
    </source>
</evidence>
<feature type="compositionally biased region" description="Basic and acidic residues" evidence="3">
    <location>
        <begin position="83"/>
        <end position="97"/>
    </location>
</feature>
<keyword evidence="2" id="KW-0413">Isomerase</keyword>
<accession>X1TFK1</accession>
<dbReference type="GO" id="GO:0016853">
    <property type="term" value="F:isomerase activity"/>
    <property type="evidence" value="ECO:0007669"/>
    <property type="project" value="UniProtKB-KW"/>
</dbReference>
<feature type="region of interest" description="Disordered" evidence="3">
    <location>
        <begin position="77"/>
        <end position="97"/>
    </location>
</feature>
<evidence type="ECO:0000256" key="2">
    <source>
        <dbReference type="ARBA" id="ARBA00023235"/>
    </source>
</evidence>
<evidence type="ECO:0008006" key="5">
    <source>
        <dbReference type="Google" id="ProtNLM"/>
    </source>
</evidence>
<dbReference type="PANTHER" id="PTHR43732">
    <property type="entry name" value="RIBOSE 5-PHOSPHATE ISOMERASE-RELATED"/>
    <property type="match status" value="1"/>
</dbReference>
<dbReference type="NCBIfam" id="TIGR00689">
    <property type="entry name" value="rpiB_lacA_lacB"/>
    <property type="match status" value="1"/>
</dbReference>
<organism evidence="4">
    <name type="scientific">marine sediment metagenome</name>
    <dbReference type="NCBI Taxonomy" id="412755"/>
    <lineage>
        <taxon>unclassified sequences</taxon>
        <taxon>metagenomes</taxon>
        <taxon>ecological metagenomes</taxon>
    </lineage>
</organism>
<evidence type="ECO:0000256" key="1">
    <source>
        <dbReference type="ARBA" id="ARBA00008754"/>
    </source>
</evidence>
<evidence type="ECO:0000313" key="4">
    <source>
        <dbReference type="EMBL" id="GAI90126.1"/>
    </source>
</evidence>
<dbReference type="InterPro" id="IPR036569">
    <property type="entry name" value="RpiB_LacA_LacB_sf"/>
</dbReference>
<comment type="caution">
    <text evidence="4">The sequence shown here is derived from an EMBL/GenBank/DDBJ whole genome shotgun (WGS) entry which is preliminary data.</text>
</comment>
<dbReference type="SUPFAM" id="SSF89623">
    <property type="entry name" value="Ribose/Galactose isomerase RpiB/AlsB"/>
    <property type="match status" value="1"/>
</dbReference>
<dbReference type="InterPro" id="IPR051812">
    <property type="entry name" value="SPI_LacAB/RpiB"/>
</dbReference>
<protein>
    <recommendedName>
        <fullName evidence="5">Ribose 5-phosphate isomerase B</fullName>
    </recommendedName>
</protein>
<gene>
    <name evidence="4" type="ORF">S12H4_34333</name>
</gene>
<name>X1TFK1_9ZZZZ</name>
<dbReference type="EMBL" id="BARW01020305">
    <property type="protein sequence ID" value="GAI90126.1"/>
    <property type="molecule type" value="Genomic_DNA"/>
</dbReference>
<dbReference type="InterPro" id="IPR003500">
    <property type="entry name" value="RpiB_LacA_LacB"/>
</dbReference>